<reference evidence="2 4" key="1">
    <citation type="journal article" date="2017" name="Nature">
        <title>The sunflower genome provides insights into oil metabolism, flowering and Asterid evolution.</title>
        <authorList>
            <person name="Badouin H."/>
            <person name="Gouzy J."/>
            <person name="Grassa C.J."/>
            <person name="Murat F."/>
            <person name="Staton S.E."/>
            <person name="Cottret L."/>
            <person name="Lelandais-Briere C."/>
            <person name="Owens G.L."/>
            <person name="Carrere S."/>
            <person name="Mayjonade B."/>
            <person name="Legrand L."/>
            <person name="Gill N."/>
            <person name="Kane N.C."/>
            <person name="Bowers J.E."/>
            <person name="Hubner S."/>
            <person name="Bellec A."/>
            <person name="Berard A."/>
            <person name="Berges H."/>
            <person name="Blanchet N."/>
            <person name="Boniface M.C."/>
            <person name="Brunel D."/>
            <person name="Catrice O."/>
            <person name="Chaidir N."/>
            <person name="Claudel C."/>
            <person name="Donnadieu C."/>
            <person name="Faraut T."/>
            <person name="Fievet G."/>
            <person name="Helmstetter N."/>
            <person name="King M."/>
            <person name="Knapp S.J."/>
            <person name="Lai Z."/>
            <person name="Le Paslier M.C."/>
            <person name="Lippi Y."/>
            <person name="Lorenzon L."/>
            <person name="Mandel J.R."/>
            <person name="Marage G."/>
            <person name="Marchand G."/>
            <person name="Marquand E."/>
            <person name="Bret-Mestries E."/>
            <person name="Morien E."/>
            <person name="Nambeesan S."/>
            <person name="Nguyen T."/>
            <person name="Pegot-Espagnet P."/>
            <person name="Pouilly N."/>
            <person name="Raftis F."/>
            <person name="Sallet E."/>
            <person name="Schiex T."/>
            <person name="Thomas J."/>
            <person name="Vandecasteele C."/>
            <person name="Vares D."/>
            <person name="Vear F."/>
            <person name="Vautrin S."/>
            <person name="Crespi M."/>
            <person name="Mangin B."/>
            <person name="Burke J.M."/>
            <person name="Salse J."/>
            <person name="Munos S."/>
            <person name="Vincourt P."/>
            <person name="Rieseberg L.H."/>
            <person name="Langlade N.B."/>
        </authorList>
    </citation>
    <scope>NUCLEOTIDE SEQUENCE [LARGE SCALE GENOMIC DNA]</scope>
    <source>
        <strain evidence="4">cv. SF193</strain>
        <tissue evidence="2">Leaves</tissue>
    </source>
</reference>
<keyword evidence="4" id="KW-1185">Reference proteome</keyword>
<reference evidence="2" key="3">
    <citation type="submission" date="2020-06" db="EMBL/GenBank/DDBJ databases">
        <title>Helianthus annuus Genome sequencing and assembly Release 2.</title>
        <authorList>
            <person name="Gouzy J."/>
            <person name="Langlade N."/>
            <person name="Munos S."/>
        </authorList>
    </citation>
    <scope>NUCLEOTIDE SEQUENCE</scope>
    <source>
        <tissue evidence="2">Leaves</tissue>
    </source>
</reference>
<evidence type="ECO:0000313" key="3">
    <source>
        <dbReference type="EMBL" id="OTG01667.1"/>
    </source>
</evidence>
<dbReference type="Proteomes" id="UP000215914">
    <property type="component" value="Chromosome 13"/>
</dbReference>
<dbReference type="EMBL" id="CM007902">
    <property type="protein sequence ID" value="OTG01667.1"/>
    <property type="molecule type" value="Genomic_DNA"/>
</dbReference>
<feature type="region of interest" description="Disordered" evidence="1">
    <location>
        <begin position="67"/>
        <end position="91"/>
    </location>
</feature>
<reference evidence="3" key="2">
    <citation type="submission" date="2017-02" db="EMBL/GenBank/DDBJ databases">
        <title>Sunflower complete genome.</title>
        <authorList>
            <person name="Langlade N."/>
            <person name="Munos S."/>
        </authorList>
    </citation>
    <scope>NUCLEOTIDE SEQUENCE [LARGE SCALE GENOMIC DNA]</scope>
    <source>
        <tissue evidence="3">Leaves</tissue>
    </source>
</reference>
<name>A0A251SS40_HELAN</name>
<accession>A0A251SS40</accession>
<dbReference type="InParanoid" id="A0A251SS40"/>
<proteinExistence type="predicted"/>
<feature type="compositionally biased region" description="Low complexity" evidence="1">
    <location>
        <begin position="74"/>
        <end position="85"/>
    </location>
</feature>
<sequence>MMWQPMVEVDCEFWRKSILNTQNFSPRRIRKQLGRTLGHVMIQTDPLYSFFLILLSHALTFSTNPRNKAVHVPSSSSPESIQKSSLANRQW</sequence>
<evidence type="ECO:0000313" key="2">
    <source>
        <dbReference type="EMBL" id="KAF5765579.1"/>
    </source>
</evidence>
<protein>
    <submittedName>
        <fullName evidence="3">Uncharacterized protein</fullName>
    </submittedName>
</protein>
<evidence type="ECO:0000256" key="1">
    <source>
        <dbReference type="SAM" id="MobiDB-lite"/>
    </source>
</evidence>
<dbReference type="EMBL" id="MNCJ02000330">
    <property type="protein sequence ID" value="KAF5765579.1"/>
    <property type="molecule type" value="Genomic_DNA"/>
</dbReference>
<dbReference type="Gramene" id="mRNA:HanXRQr2_Chr15g0705381">
    <property type="protein sequence ID" value="CDS:HanXRQr2_Chr15g0705381.1"/>
    <property type="gene ID" value="HanXRQr2_Chr15g0705381"/>
</dbReference>
<dbReference type="AlphaFoldDB" id="A0A251SS40"/>
<gene>
    <name evidence="3" type="ORF">HannXRQ_Chr13g0404521</name>
    <name evidence="2" type="ORF">HanXRQr2_Chr15g0705381</name>
</gene>
<organism evidence="3 4">
    <name type="scientific">Helianthus annuus</name>
    <name type="common">Common sunflower</name>
    <dbReference type="NCBI Taxonomy" id="4232"/>
    <lineage>
        <taxon>Eukaryota</taxon>
        <taxon>Viridiplantae</taxon>
        <taxon>Streptophyta</taxon>
        <taxon>Embryophyta</taxon>
        <taxon>Tracheophyta</taxon>
        <taxon>Spermatophyta</taxon>
        <taxon>Magnoliopsida</taxon>
        <taxon>eudicotyledons</taxon>
        <taxon>Gunneridae</taxon>
        <taxon>Pentapetalae</taxon>
        <taxon>asterids</taxon>
        <taxon>campanulids</taxon>
        <taxon>Asterales</taxon>
        <taxon>Asteraceae</taxon>
        <taxon>Asteroideae</taxon>
        <taxon>Heliantheae alliance</taxon>
        <taxon>Heliantheae</taxon>
        <taxon>Helianthus</taxon>
    </lineage>
</organism>
<evidence type="ECO:0000313" key="4">
    <source>
        <dbReference type="Proteomes" id="UP000215914"/>
    </source>
</evidence>